<dbReference type="Gene3D" id="3.40.710.10">
    <property type="entry name" value="DD-peptidase/beta-lactamase superfamily"/>
    <property type="match status" value="1"/>
</dbReference>
<evidence type="ECO:0000256" key="15">
    <source>
        <dbReference type="SAM" id="Phobius"/>
    </source>
</evidence>
<keyword evidence="13" id="KW-0961">Cell wall biogenesis/degradation</keyword>
<dbReference type="InterPro" id="IPR012338">
    <property type="entry name" value="Beta-lactam/transpept-like"/>
</dbReference>
<keyword evidence="11" id="KW-0046">Antibiotic resistance</keyword>
<dbReference type="Pfam" id="PF00905">
    <property type="entry name" value="Transpeptidase"/>
    <property type="match status" value="1"/>
</dbReference>
<feature type="domain" description="PASTA" evidence="16">
    <location>
        <begin position="600"/>
        <end position="660"/>
    </location>
</feature>
<gene>
    <name evidence="17" type="ORF">BN55_03050</name>
</gene>
<feature type="transmembrane region" description="Helical" evidence="15">
    <location>
        <begin position="21"/>
        <end position="42"/>
    </location>
</feature>
<dbReference type="InterPro" id="IPR005543">
    <property type="entry name" value="PASTA_dom"/>
</dbReference>
<evidence type="ECO:0000256" key="10">
    <source>
        <dbReference type="ARBA" id="ARBA00023136"/>
    </source>
</evidence>
<dbReference type="InterPro" id="IPR036138">
    <property type="entry name" value="PBP_dimer_sf"/>
</dbReference>
<dbReference type="GO" id="GO:0051301">
    <property type="term" value="P:cell division"/>
    <property type="evidence" value="ECO:0007669"/>
    <property type="project" value="UniProtKB-KW"/>
</dbReference>
<dbReference type="FunFam" id="3.40.710.10:FF:000095">
    <property type="entry name" value="Penicillin-binding protein 2x"/>
    <property type="match status" value="1"/>
</dbReference>
<evidence type="ECO:0000256" key="14">
    <source>
        <dbReference type="ARBA" id="ARBA00055980"/>
    </source>
</evidence>
<evidence type="ECO:0000256" key="11">
    <source>
        <dbReference type="ARBA" id="ARBA00023251"/>
    </source>
</evidence>
<feature type="domain" description="PASTA" evidence="16">
    <location>
        <begin position="661"/>
        <end position="717"/>
    </location>
</feature>
<keyword evidence="3" id="KW-1003">Cell membrane</keyword>
<keyword evidence="6" id="KW-0677">Repeat</keyword>
<dbReference type="GO" id="GO:0008658">
    <property type="term" value="F:penicillin binding"/>
    <property type="evidence" value="ECO:0007669"/>
    <property type="project" value="InterPro"/>
</dbReference>
<dbReference type="SMART" id="SM00740">
    <property type="entry name" value="PASTA"/>
    <property type="match status" value="2"/>
</dbReference>
<protein>
    <submittedName>
        <fullName evidence="17">Penicillin-binding protein 1</fullName>
    </submittedName>
</protein>
<dbReference type="SUPFAM" id="SSF56601">
    <property type="entry name" value="beta-lactamase/transpeptidase-like"/>
    <property type="match status" value="1"/>
</dbReference>
<dbReference type="Proteomes" id="UP000009320">
    <property type="component" value="Unassembled WGS sequence"/>
</dbReference>
<evidence type="ECO:0000256" key="13">
    <source>
        <dbReference type="ARBA" id="ARBA00023316"/>
    </source>
</evidence>
<dbReference type="PROSITE" id="PS51178">
    <property type="entry name" value="PASTA"/>
    <property type="match status" value="2"/>
</dbReference>
<keyword evidence="5 15" id="KW-0812">Transmembrane</keyword>
<evidence type="ECO:0000313" key="17">
    <source>
        <dbReference type="EMBL" id="CCI80900.1"/>
    </source>
</evidence>
<accession>I7KG36</accession>
<dbReference type="GO" id="GO:0046677">
    <property type="term" value="P:response to antibiotic"/>
    <property type="evidence" value="ECO:0007669"/>
    <property type="project" value="UniProtKB-KW"/>
</dbReference>
<evidence type="ECO:0000256" key="5">
    <source>
        <dbReference type="ARBA" id="ARBA00022692"/>
    </source>
</evidence>
<dbReference type="PANTHER" id="PTHR30627:SF26">
    <property type="entry name" value="PENICILLIN-BINDING PROTEIN 2B"/>
    <property type="match status" value="1"/>
</dbReference>
<comment type="subcellular location">
    <subcellularLocation>
        <location evidence="1">Cell membrane</location>
        <topology evidence="1">Single-pass membrane protein</topology>
    </subcellularLocation>
</comment>
<proteinExistence type="inferred from homology"/>
<evidence type="ECO:0000256" key="4">
    <source>
        <dbReference type="ARBA" id="ARBA00022618"/>
    </source>
</evidence>
<keyword evidence="8" id="KW-0573">Peptidoglycan synthesis</keyword>
<dbReference type="GO" id="GO:0008360">
    <property type="term" value="P:regulation of cell shape"/>
    <property type="evidence" value="ECO:0007669"/>
    <property type="project" value="UniProtKB-KW"/>
</dbReference>
<sequence>MKKFNNLNKNRSKAHGYRFTVGRILQIVLALVFLVFIGRFLYIGISQKVAGQNLSKRTNQLYSRNEVLKATRGSIYDHNGLTIAEDSHTYTVYAILDKSSVTYNNKPMYVVNKAKTAQKLSEVLPLSKEEILKYLNPKHKAYQVQFGTAGSGLTMRQRKQIEAMKLPGIRFMETASRLYPNGAFASHVVGLAQLQNNKKTRQHDLVGTMGLEQYFNKQLSGKDGYREAFVDAENYQMPNSSHTFKPAKNGDDIYLTLDSQLQSYLENLMTKVQNKYKPKSLTAVVEDVKTGKILAASQRPTFDPETKKNLDSNWRNILVQDSYEAGSVFKILSMTAAIQSGHYNPNEYYRSGSITLNGSTIHDWNVSGWGSIPMSQAFPRSSNVGMATLEQKMGNATWKEYLNKFKIGQKTNVTLPGENPGYVNIKTNLDGAVTSFGQGVTVNVMQMMQVYSALANDGQMLKPQFVEKIVSPSGKVVSKFHKEKVGKPVFSKQTAQTTLKLMQDVLNPKYGTGVAYKMPGKSIAVKTGTAQIASPKGGYLSGANNYIFSVVGLTPANNPRYCVYLTMRQPQKMSDPAETILASIFKPVMNRLISSMSQSSVHVVTVPQLTNKKLAQAKESAANEGLNVEIIGTGQSVIRQAYAAGAKTESGNKVFVFTGGTIYCPDMQGWSKEDVANFSSSAQIPITINGTGKKVTSQSITKGQVINRNSKLSVTLK</sequence>
<dbReference type="STRING" id="1423758.FC41_GL000335"/>
<dbReference type="InterPro" id="IPR005311">
    <property type="entry name" value="PBP_dimer"/>
</dbReference>
<evidence type="ECO:0000256" key="8">
    <source>
        <dbReference type="ARBA" id="ARBA00022984"/>
    </source>
</evidence>
<keyword evidence="10 15" id="KW-0472">Membrane</keyword>
<dbReference type="eggNOG" id="COG0768">
    <property type="taxonomic scope" value="Bacteria"/>
</dbReference>
<comment type="caution">
    <text evidence="17">The sequence shown here is derived from an EMBL/GenBank/DDBJ whole genome shotgun (WGS) entry which is preliminary data.</text>
</comment>
<dbReference type="GO" id="GO:0071555">
    <property type="term" value="P:cell wall organization"/>
    <property type="evidence" value="ECO:0007669"/>
    <property type="project" value="UniProtKB-KW"/>
</dbReference>
<keyword evidence="18" id="KW-1185">Reference proteome</keyword>
<dbReference type="Pfam" id="PF03717">
    <property type="entry name" value="PBP_dimer"/>
    <property type="match status" value="1"/>
</dbReference>
<dbReference type="RefSeq" id="WP_008469457.1">
    <property type="nucleotide sequence ID" value="NZ_AYZP01000001.1"/>
</dbReference>
<dbReference type="OrthoDB" id="9804124at2"/>
<evidence type="ECO:0000259" key="16">
    <source>
        <dbReference type="PROSITE" id="PS51178"/>
    </source>
</evidence>
<dbReference type="CDD" id="cd06576">
    <property type="entry name" value="PASTA_Pbp2x-like_1"/>
    <property type="match status" value="1"/>
</dbReference>
<name>I7KG36_9LACO</name>
<dbReference type="InterPro" id="IPR001460">
    <property type="entry name" value="PCN-bd_Tpept"/>
</dbReference>
<evidence type="ECO:0000256" key="12">
    <source>
        <dbReference type="ARBA" id="ARBA00023306"/>
    </source>
</evidence>
<dbReference type="CDD" id="cd06575">
    <property type="entry name" value="PASTA_Pbp2x-like_2"/>
    <property type="match status" value="1"/>
</dbReference>
<dbReference type="SUPFAM" id="SSF54184">
    <property type="entry name" value="Penicillin-binding protein 2x (pbp-2x), c-terminal domain"/>
    <property type="match status" value="2"/>
</dbReference>
<comment type="function">
    <text evidence="14">A transpeptidase that forms peptide cross-links between adjacent glycan strands in cell wall peptidoglycan (PG). Part of the divisome machinery that synthesizes the septal cross wall. Beta-lactams inactivate the PBPs by acylating an essential serine residue in the active site of these proteins.</text>
</comment>
<dbReference type="Gene3D" id="2.20.70.70">
    <property type="match status" value="1"/>
</dbReference>
<dbReference type="EMBL" id="CAKE01000001">
    <property type="protein sequence ID" value="CCI80900.1"/>
    <property type="molecule type" value="Genomic_DNA"/>
</dbReference>
<dbReference type="Gene3D" id="3.30.70.2110">
    <property type="match status" value="1"/>
</dbReference>
<dbReference type="InterPro" id="IPR050515">
    <property type="entry name" value="Beta-lactam/transpept"/>
</dbReference>
<organism evidence="17 18">
    <name type="scientific">Lactobacillus hominis DSM 23910 = CRBIP 24.179</name>
    <dbReference type="NCBI Taxonomy" id="1423758"/>
    <lineage>
        <taxon>Bacteria</taxon>
        <taxon>Bacillati</taxon>
        <taxon>Bacillota</taxon>
        <taxon>Bacilli</taxon>
        <taxon>Lactobacillales</taxon>
        <taxon>Lactobacillaceae</taxon>
        <taxon>Lactobacillus</taxon>
    </lineage>
</organism>
<keyword evidence="4" id="KW-0132">Cell division</keyword>
<dbReference type="Pfam" id="PF03793">
    <property type="entry name" value="PASTA"/>
    <property type="match status" value="2"/>
</dbReference>
<evidence type="ECO:0000256" key="3">
    <source>
        <dbReference type="ARBA" id="ARBA00022475"/>
    </source>
</evidence>
<evidence type="ECO:0000256" key="1">
    <source>
        <dbReference type="ARBA" id="ARBA00004162"/>
    </source>
</evidence>
<dbReference type="GO" id="GO:0005886">
    <property type="term" value="C:plasma membrane"/>
    <property type="evidence" value="ECO:0007669"/>
    <property type="project" value="UniProtKB-SubCell"/>
</dbReference>
<evidence type="ECO:0000313" key="18">
    <source>
        <dbReference type="Proteomes" id="UP000009320"/>
    </source>
</evidence>
<dbReference type="PANTHER" id="PTHR30627">
    <property type="entry name" value="PEPTIDOGLYCAN D,D-TRANSPEPTIDASE"/>
    <property type="match status" value="1"/>
</dbReference>
<dbReference type="SUPFAM" id="SSF56519">
    <property type="entry name" value="Penicillin binding protein dimerisation domain"/>
    <property type="match status" value="1"/>
</dbReference>
<keyword evidence="9 15" id="KW-1133">Transmembrane helix</keyword>
<evidence type="ECO:0000256" key="6">
    <source>
        <dbReference type="ARBA" id="ARBA00022737"/>
    </source>
</evidence>
<evidence type="ECO:0000256" key="2">
    <source>
        <dbReference type="ARBA" id="ARBA00007171"/>
    </source>
</evidence>
<evidence type="ECO:0000256" key="9">
    <source>
        <dbReference type="ARBA" id="ARBA00022989"/>
    </source>
</evidence>
<keyword evidence="12" id="KW-0131">Cell cycle</keyword>
<comment type="similarity">
    <text evidence="2">Belongs to the transpeptidase family.</text>
</comment>
<evidence type="ECO:0000256" key="7">
    <source>
        <dbReference type="ARBA" id="ARBA00022960"/>
    </source>
</evidence>
<keyword evidence="7" id="KW-0133">Cell shape</keyword>
<dbReference type="AlphaFoldDB" id="I7KG36"/>
<dbReference type="GeneID" id="82846188"/>
<dbReference type="GO" id="GO:0009252">
    <property type="term" value="P:peptidoglycan biosynthetic process"/>
    <property type="evidence" value="ECO:0007669"/>
    <property type="project" value="UniProtKB-KW"/>
</dbReference>
<dbReference type="Gene3D" id="3.90.1310.10">
    <property type="entry name" value="Penicillin-binding protein 2a (Domain 2)"/>
    <property type="match status" value="1"/>
</dbReference>
<reference evidence="17 18" key="1">
    <citation type="submission" date="2012-06" db="EMBL/GenBank/DDBJ databases">
        <title>Draft Genome Sequence of Lactobacillus hominis Strain CRBIP 24.179T, isolated from human intestine.</title>
        <authorList>
            <person name="Cousin S."/>
            <person name="Ma L."/>
            <person name="Bizet C."/>
            <person name="Loux V."/>
            <person name="Bouchier C."/>
            <person name="Clermont D."/>
            <person name="Creno S."/>
        </authorList>
    </citation>
    <scope>NUCLEOTIDE SEQUENCE [LARGE SCALE GENOMIC DNA]</scope>
    <source>
        <strain evidence="18">CRBIP 24.179T</strain>
    </source>
</reference>